<dbReference type="GO" id="GO:0003677">
    <property type="term" value="F:DNA binding"/>
    <property type="evidence" value="ECO:0007669"/>
    <property type="project" value="UniProtKB-KW"/>
</dbReference>
<feature type="region of interest" description="Disordered" evidence="6">
    <location>
        <begin position="326"/>
        <end position="431"/>
    </location>
</feature>
<dbReference type="SUPFAM" id="SSF88946">
    <property type="entry name" value="Sigma2 domain of RNA polymerase sigma factors"/>
    <property type="match status" value="1"/>
</dbReference>
<dbReference type="SUPFAM" id="SSF88659">
    <property type="entry name" value="Sigma3 and sigma4 domains of RNA polymerase sigma factors"/>
    <property type="match status" value="1"/>
</dbReference>
<gene>
    <name evidence="9" type="ORF">BJ993_002163</name>
</gene>
<feature type="compositionally biased region" description="Basic and acidic residues" evidence="6">
    <location>
        <begin position="326"/>
        <end position="335"/>
    </location>
</feature>
<dbReference type="InterPro" id="IPR013249">
    <property type="entry name" value="RNA_pol_sigma70_r4_t2"/>
</dbReference>
<evidence type="ECO:0000256" key="4">
    <source>
        <dbReference type="ARBA" id="ARBA00023125"/>
    </source>
</evidence>
<dbReference type="InterPro" id="IPR036388">
    <property type="entry name" value="WH-like_DNA-bd_sf"/>
</dbReference>
<accession>A0A7Y9ZIR0</accession>
<sequence length="552" mass="56668">MTAQLVDPLHDGDPVLLSRVRAGDAEAYALLFERHRAAATAFAGGLAGHSQAEDLVAEAFTKVLDALQRDLGPTVSFRSYLLTSIRSIFNNTVRRERRYDLVDDYETLPPSEALMTTDDHDQRFDNDAVAEAYRSLPERWQAVLWYTAVEGLPHGEVALHLGIKPNAVAALSFRAREGLRQAYLSAHLRATADTACATWAPLLAAYARGNLDKRKQPGMRAHLDSCVTCTLALADLEEVNNRLGALLLPIVLGPGLVGLDQLWAGITGGTSATGTAAGTATGTVTTGKAGGALLAGKTGLAVTLAASIVGAAVAVPVLLDSLRPDAGRPRAEDLSSRAVDSATPFVGPEAGPSGPPPAPGPGRGAGPADEDTAETPSPGVVDAPSGDGAAPSPGPDRQVETPALPVEPPPTESPSEPSTPGSALSPDVGIGDPTLGQVSLLGQALTSVTFPLTNVRTGTTVTVVVTNLVGFPLTWGNTGWRCPGAVGGLPGDVIRTETTITCTRTGEEQASGLLTFALLTSGASEVTATVSQVPGVVDPVAGNDSVTVPILS</sequence>
<evidence type="ECO:0000259" key="8">
    <source>
        <dbReference type="Pfam" id="PF08281"/>
    </source>
</evidence>
<keyword evidence="4" id="KW-0238">DNA-binding</keyword>
<comment type="similarity">
    <text evidence="1">Belongs to the sigma-70 factor family. ECF subfamily.</text>
</comment>
<evidence type="ECO:0000256" key="1">
    <source>
        <dbReference type="ARBA" id="ARBA00010641"/>
    </source>
</evidence>
<dbReference type="AlphaFoldDB" id="A0A7Y9ZIR0"/>
<keyword evidence="5" id="KW-0804">Transcription</keyword>
<dbReference type="InterPro" id="IPR013324">
    <property type="entry name" value="RNA_pol_sigma_r3/r4-like"/>
</dbReference>
<dbReference type="Gene3D" id="1.10.10.10">
    <property type="entry name" value="Winged helix-like DNA-binding domain superfamily/Winged helix DNA-binding domain"/>
    <property type="match status" value="1"/>
</dbReference>
<dbReference type="NCBIfam" id="TIGR02937">
    <property type="entry name" value="sigma70-ECF"/>
    <property type="match status" value="1"/>
</dbReference>
<evidence type="ECO:0000313" key="10">
    <source>
        <dbReference type="Proteomes" id="UP000562045"/>
    </source>
</evidence>
<feature type="domain" description="RNA polymerase sigma-70 region 2" evidence="7">
    <location>
        <begin position="31"/>
        <end position="98"/>
    </location>
</feature>
<proteinExistence type="inferred from homology"/>
<feature type="compositionally biased region" description="Low complexity" evidence="6">
    <location>
        <begin position="382"/>
        <end position="391"/>
    </location>
</feature>
<evidence type="ECO:0000256" key="3">
    <source>
        <dbReference type="ARBA" id="ARBA00023082"/>
    </source>
</evidence>
<dbReference type="Gene3D" id="1.10.1740.10">
    <property type="match status" value="1"/>
</dbReference>
<dbReference type="InterPro" id="IPR007627">
    <property type="entry name" value="RNA_pol_sigma70_r2"/>
</dbReference>
<evidence type="ECO:0000256" key="5">
    <source>
        <dbReference type="ARBA" id="ARBA00023163"/>
    </source>
</evidence>
<evidence type="ECO:0000256" key="6">
    <source>
        <dbReference type="SAM" id="MobiDB-lite"/>
    </source>
</evidence>
<evidence type="ECO:0000256" key="2">
    <source>
        <dbReference type="ARBA" id="ARBA00023015"/>
    </source>
</evidence>
<evidence type="ECO:0000313" key="9">
    <source>
        <dbReference type="EMBL" id="NYI45083.1"/>
    </source>
</evidence>
<dbReference type="GO" id="GO:0016987">
    <property type="term" value="F:sigma factor activity"/>
    <property type="evidence" value="ECO:0007669"/>
    <property type="project" value="UniProtKB-KW"/>
</dbReference>
<organism evidence="9 10">
    <name type="scientific">Nocardioides aromaticivorans</name>
    <dbReference type="NCBI Taxonomy" id="200618"/>
    <lineage>
        <taxon>Bacteria</taxon>
        <taxon>Bacillati</taxon>
        <taxon>Actinomycetota</taxon>
        <taxon>Actinomycetes</taxon>
        <taxon>Propionibacteriales</taxon>
        <taxon>Nocardioidaceae</taxon>
        <taxon>Nocardioides</taxon>
    </lineage>
</organism>
<dbReference type="InterPro" id="IPR013325">
    <property type="entry name" value="RNA_pol_sigma_r2"/>
</dbReference>
<dbReference type="PANTHER" id="PTHR43133:SF8">
    <property type="entry name" value="RNA POLYMERASE SIGMA FACTOR HI_1459-RELATED"/>
    <property type="match status" value="1"/>
</dbReference>
<dbReference type="RefSeq" id="WP_179648785.1">
    <property type="nucleotide sequence ID" value="NZ_JACBZM010000001.1"/>
</dbReference>
<keyword evidence="3" id="KW-0731">Sigma factor</keyword>
<dbReference type="GO" id="GO:0006352">
    <property type="term" value="P:DNA-templated transcription initiation"/>
    <property type="evidence" value="ECO:0007669"/>
    <property type="project" value="InterPro"/>
</dbReference>
<comment type="caution">
    <text evidence="9">The sequence shown here is derived from an EMBL/GenBank/DDBJ whole genome shotgun (WGS) entry which is preliminary data.</text>
</comment>
<evidence type="ECO:0000259" key="7">
    <source>
        <dbReference type="Pfam" id="PF04542"/>
    </source>
</evidence>
<dbReference type="Gene3D" id="1.10.10.1320">
    <property type="entry name" value="Anti-sigma factor, zinc-finger domain"/>
    <property type="match status" value="1"/>
</dbReference>
<keyword evidence="2" id="KW-0805">Transcription regulation</keyword>
<dbReference type="InterPro" id="IPR041916">
    <property type="entry name" value="Anti_sigma_zinc_sf"/>
</dbReference>
<dbReference type="InterPro" id="IPR039425">
    <property type="entry name" value="RNA_pol_sigma-70-like"/>
</dbReference>
<dbReference type="Pfam" id="PF04542">
    <property type="entry name" value="Sigma70_r2"/>
    <property type="match status" value="1"/>
</dbReference>
<dbReference type="Pfam" id="PF08281">
    <property type="entry name" value="Sigma70_r4_2"/>
    <property type="match status" value="1"/>
</dbReference>
<dbReference type="EMBL" id="JACBZM010000001">
    <property type="protein sequence ID" value="NYI45083.1"/>
    <property type="molecule type" value="Genomic_DNA"/>
</dbReference>
<feature type="domain" description="RNA polymerase sigma factor 70 region 4 type 2" evidence="8">
    <location>
        <begin position="128"/>
        <end position="177"/>
    </location>
</feature>
<dbReference type="Proteomes" id="UP000562045">
    <property type="component" value="Unassembled WGS sequence"/>
</dbReference>
<protein>
    <submittedName>
        <fullName evidence="9">RNA polymerase sigma factor (Sigma-70 family)</fullName>
    </submittedName>
</protein>
<dbReference type="PANTHER" id="PTHR43133">
    <property type="entry name" value="RNA POLYMERASE ECF-TYPE SIGMA FACTO"/>
    <property type="match status" value="1"/>
</dbReference>
<name>A0A7Y9ZIR0_9ACTN</name>
<dbReference type="InterPro" id="IPR014284">
    <property type="entry name" value="RNA_pol_sigma-70_dom"/>
</dbReference>
<reference evidence="9 10" key="1">
    <citation type="submission" date="2020-07" db="EMBL/GenBank/DDBJ databases">
        <title>Sequencing the genomes of 1000 actinobacteria strains.</title>
        <authorList>
            <person name="Klenk H.-P."/>
        </authorList>
    </citation>
    <scope>NUCLEOTIDE SEQUENCE [LARGE SCALE GENOMIC DNA]</scope>
    <source>
        <strain evidence="9 10">DSM 15131</strain>
    </source>
</reference>